<dbReference type="Pfam" id="PF01199">
    <property type="entry name" value="Ribosomal_L34e"/>
    <property type="match status" value="1"/>
</dbReference>
<evidence type="ECO:0000259" key="16">
    <source>
        <dbReference type="PROSITE" id="PS51081"/>
    </source>
</evidence>
<dbReference type="PROSITE" id="PS51081">
    <property type="entry name" value="ZF_SIAH"/>
    <property type="match status" value="1"/>
</dbReference>
<feature type="domain" description="RING-type" evidence="15">
    <location>
        <begin position="324"/>
        <end position="360"/>
    </location>
</feature>
<evidence type="ECO:0000256" key="1">
    <source>
        <dbReference type="ARBA" id="ARBA00000900"/>
    </source>
</evidence>
<comment type="caution">
    <text evidence="17">The sequence shown here is derived from an EMBL/GenBank/DDBJ whole genome shotgun (WGS) entry which is preliminary data.</text>
</comment>
<keyword evidence="8 14" id="KW-0863">Zinc-finger</keyword>
<dbReference type="Gene3D" id="6.20.340.10">
    <property type="match status" value="1"/>
</dbReference>
<dbReference type="EC" id="2.3.2.27" evidence="5"/>
<reference evidence="17 18" key="1">
    <citation type="submission" date="2021-05" db="EMBL/GenBank/DDBJ databases">
        <title>Genome Assembly of Synthetic Allotetraploid Brassica napus Reveals Homoeologous Exchanges between Subgenomes.</title>
        <authorList>
            <person name="Davis J.T."/>
        </authorList>
    </citation>
    <scope>NUCLEOTIDE SEQUENCE [LARGE SCALE GENOMIC DNA]</scope>
    <source>
        <strain evidence="18">cv. Da-Ae</strain>
        <tissue evidence="17">Seedling</tissue>
    </source>
</reference>
<evidence type="ECO:0000313" key="18">
    <source>
        <dbReference type="Proteomes" id="UP000824890"/>
    </source>
</evidence>
<evidence type="ECO:0000256" key="10">
    <source>
        <dbReference type="ARBA" id="ARBA00022833"/>
    </source>
</evidence>
<protein>
    <recommendedName>
        <fullName evidence="5">RING-type E3 ubiquitin transferase</fullName>
        <ecNumber evidence="5">2.3.2.27</ecNumber>
    </recommendedName>
</protein>
<comment type="pathway">
    <text evidence="2">Protein modification; protein ubiquitination.</text>
</comment>
<dbReference type="SUPFAM" id="SSF49599">
    <property type="entry name" value="TRAF domain-like"/>
    <property type="match status" value="2"/>
</dbReference>
<proteinExistence type="inferred from homology"/>
<dbReference type="CDD" id="cd16571">
    <property type="entry name" value="RING-HC_SIAHs"/>
    <property type="match status" value="3"/>
</dbReference>
<dbReference type="InterPro" id="IPR008195">
    <property type="entry name" value="Ribosomal_eL34"/>
</dbReference>
<evidence type="ECO:0000313" key="17">
    <source>
        <dbReference type="EMBL" id="KAH0875256.1"/>
    </source>
</evidence>
<dbReference type="Pfam" id="PF21362">
    <property type="entry name" value="Sina_RING"/>
    <property type="match status" value="3"/>
</dbReference>
<evidence type="ECO:0000256" key="12">
    <source>
        <dbReference type="ARBA" id="ARBA00023274"/>
    </source>
</evidence>
<dbReference type="InterPro" id="IPR049548">
    <property type="entry name" value="Sina-like_RING"/>
</dbReference>
<dbReference type="Proteomes" id="UP000824890">
    <property type="component" value="Unassembled WGS sequence"/>
</dbReference>
<feature type="domain" description="RING-type" evidence="15">
    <location>
        <begin position="431"/>
        <end position="466"/>
    </location>
</feature>
<name>A0ABQ7Z534_BRANA</name>
<dbReference type="InterPro" id="IPR013010">
    <property type="entry name" value="Znf_SIAH"/>
</dbReference>
<keyword evidence="12" id="KW-0687">Ribonucleoprotein</keyword>
<dbReference type="PANTHER" id="PTHR46632">
    <property type="entry name" value="E3 UBIQUITIN-PROTEIN LIGASE SINA-LIKE 4"/>
    <property type="match status" value="1"/>
</dbReference>
<evidence type="ECO:0000256" key="3">
    <source>
        <dbReference type="ARBA" id="ARBA00009119"/>
    </source>
</evidence>
<evidence type="ECO:0000256" key="14">
    <source>
        <dbReference type="PROSITE-ProRule" id="PRU00455"/>
    </source>
</evidence>
<evidence type="ECO:0000256" key="2">
    <source>
        <dbReference type="ARBA" id="ARBA00004906"/>
    </source>
</evidence>
<keyword evidence="18" id="KW-1185">Reference proteome</keyword>
<accession>A0ABQ7Z534</accession>
<dbReference type="PANTHER" id="PTHR46632:SF11">
    <property type="entry name" value="E3 UBIQUITIN-PROTEIN LIGASE SINA-LIKE 1-RELATED"/>
    <property type="match status" value="1"/>
</dbReference>
<dbReference type="InterPro" id="IPR038562">
    <property type="entry name" value="Ribosomal_eL34_C_sf"/>
</dbReference>
<comment type="function">
    <text evidence="13">E3 ubiquitin-protein ligase that mediates ubiquitination and subsequent proteasomal degradation of target proteins. E3 ubiquitin ligases accept ubiquitin from an E2 ubiquitin-conjugating enzyme in the form of a thioester and then directly transfers the ubiquitin to targeted substrates. It probably triggers the ubiquitin-mediated degradation of different substrates.</text>
</comment>
<keyword evidence="7" id="KW-0479">Metal-binding</keyword>
<evidence type="ECO:0000256" key="13">
    <source>
        <dbReference type="ARBA" id="ARBA00024004"/>
    </source>
</evidence>
<comment type="similarity">
    <text evidence="4">Belongs to the eukaryotic ribosomal protein eL34 family.</text>
</comment>
<evidence type="ECO:0000259" key="15">
    <source>
        <dbReference type="PROSITE" id="PS50089"/>
    </source>
</evidence>
<evidence type="ECO:0000256" key="4">
    <source>
        <dbReference type="ARBA" id="ARBA00009875"/>
    </source>
</evidence>
<comment type="similarity">
    <text evidence="3">Belongs to the SINA (Seven in absentia) family.</text>
</comment>
<dbReference type="EMBL" id="JAGKQM010000016">
    <property type="protein sequence ID" value="KAH0875256.1"/>
    <property type="molecule type" value="Genomic_DNA"/>
</dbReference>
<keyword evidence="6" id="KW-0808">Transferase</keyword>
<evidence type="ECO:0000256" key="11">
    <source>
        <dbReference type="ARBA" id="ARBA00022980"/>
    </source>
</evidence>
<evidence type="ECO:0000256" key="7">
    <source>
        <dbReference type="ARBA" id="ARBA00022723"/>
    </source>
</evidence>
<evidence type="ECO:0000256" key="9">
    <source>
        <dbReference type="ARBA" id="ARBA00022786"/>
    </source>
</evidence>
<dbReference type="PROSITE" id="PS50089">
    <property type="entry name" value="ZF_RING_2"/>
    <property type="match status" value="2"/>
</dbReference>
<dbReference type="InterPro" id="IPR001841">
    <property type="entry name" value="Znf_RING"/>
</dbReference>
<evidence type="ECO:0000256" key="5">
    <source>
        <dbReference type="ARBA" id="ARBA00012483"/>
    </source>
</evidence>
<gene>
    <name evidence="17" type="ORF">HID58_072618</name>
</gene>
<feature type="non-terminal residue" evidence="17">
    <location>
        <position position="1"/>
    </location>
</feature>
<dbReference type="InterPro" id="IPR013083">
    <property type="entry name" value="Znf_RING/FYVE/PHD"/>
</dbReference>
<feature type="domain" description="SIAH-type" evidence="16">
    <location>
        <begin position="760"/>
        <end position="818"/>
    </location>
</feature>
<dbReference type="Pfam" id="PF21361">
    <property type="entry name" value="Sina_ZnF"/>
    <property type="match status" value="1"/>
</dbReference>
<evidence type="ECO:0000256" key="8">
    <source>
        <dbReference type="ARBA" id="ARBA00022771"/>
    </source>
</evidence>
<keyword evidence="9" id="KW-0833">Ubl conjugation pathway</keyword>
<dbReference type="Gene3D" id="3.30.40.10">
    <property type="entry name" value="Zinc/RING finger domain, C3HC4 (zinc finger)"/>
    <property type="match status" value="3"/>
</dbReference>
<evidence type="ECO:0000256" key="6">
    <source>
        <dbReference type="ARBA" id="ARBA00022679"/>
    </source>
</evidence>
<organism evidence="17 18">
    <name type="scientific">Brassica napus</name>
    <name type="common">Rape</name>
    <dbReference type="NCBI Taxonomy" id="3708"/>
    <lineage>
        <taxon>Eukaryota</taxon>
        <taxon>Viridiplantae</taxon>
        <taxon>Streptophyta</taxon>
        <taxon>Embryophyta</taxon>
        <taxon>Tracheophyta</taxon>
        <taxon>Spermatophyta</taxon>
        <taxon>Magnoliopsida</taxon>
        <taxon>eudicotyledons</taxon>
        <taxon>Gunneridae</taxon>
        <taxon>Pentapetalae</taxon>
        <taxon>rosids</taxon>
        <taxon>malvids</taxon>
        <taxon>Brassicales</taxon>
        <taxon>Brassicaceae</taxon>
        <taxon>Brassiceae</taxon>
        <taxon>Brassica</taxon>
    </lineage>
</organism>
<feature type="non-terminal residue" evidence="17">
    <location>
        <position position="952"/>
    </location>
</feature>
<keyword evidence="10" id="KW-0862">Zinc</keyword>
<dbReference type="InterPro" id="IPR044286">
    <property type="entry name" value="SINL_plant"/>
</dbReference>
<comment type="catalytic activity">
    <reaction evidence="1">
        <text>S-ubiquitinyl-[E2 ubiquitin-conjugating enzyme]-L-cysteine + [acceptor protein]-L-lysine = [E2 ubiquitin-conjugating enzyme]-L-cysteine + N(6)-ubiquitinyl-[acceptor protein]-L-lysine.</text>
        <dbReference type="EC" id="2.3.2.27"/>
    </reaction>
</comment>
<keyword evidence="11" id="KW-0689">Ribosomal protein</keyword>
<dbReference type="PRINTS" id="PR01250">
    <property type="entry name" value="RIBOSOMALL34"/>
</dbReference>
<sequence length="952" mass="106360">PLLCSVVEEDKDLKGDKRRNGSASCIPFASQLRHQVQPAQDRGKLTYQTTKKRASGPKCPVTGKRIQGIPHLRPAEYKRSRLSRNRRTVNRAYGGVLSALAVRERIVRAFLVEEQKIVKKVLKLQKAKEKIRTPSTTSLKKGRAAIRKGNHFPPLLKMKQRPYKKQKVARMVKKERSDRSRIMERVVEAVTVPCPTVKHGCTNKFSTSLMAKSWPMRRNVVLLYATVLHQTATTPACMNIRDRILFLQESIDGPLLRIRIEMVSPIVSPIAKFLAMLRKASRSRTKGQRLSSLVEDEAESVEVEAEPVEEVLSGTLLDLDLLDCPVCCHALTNPIFQCDNGHIACSSCCTNLRNKCPSCTLPIGACRKRIMERVVEAVTVPCLNAKHGCTEKVEQPPEEAEDGENVGEVTATVAGDEVRSGTLVDLDLLDCSVCCQPLSNPIFQCDNGHVACSACCTNLRNKCPSCALPIGVYRNRMMERVVEAIIVPCPNAKHGCTDKFSYGKELAHATVLHQAATTPDSARISTVTTTLTTWTHAKDAWLEISEKILVLQERRDGALVAVQCFEEEQRVYVTVNCIAPCAPGVSEFFFQLTYSNGAKSMSFEFDEMNQIQKVSFQTPEKGFISVPRYFLDGRTTLKMKICINRLGEEEDTMSNAEKVISGGASSSSHSVFGEGTATEASDEFTVTTEEEGEVRSGTLFELDLLDCPVCCHTLTRPVFQCDNGHIACSACCTNLRNRCPSCTLPIGVYRNRMMERVVEAIIVPCPNAKHGCTEMFSYGKELVHEKECSFALCYCPRRGCNYAGLCKDLYRHYYNCSSAREYFRCGYNVEAWMHISDKILVLQEGREGPLVAIQCFEEEQGVYVTVNCITPCAPGVSEFSFQLSYSSYGGAHKTMSFGLGEMNRIQKVSFQTPDKDFMFVPHYFLAGRTDLKMNICEKIKRRMSRERGRSMI</sequence>